<dbReference type="HOGENOM" id="CLU_1450419_0_0_1"/>
<keyword evidence="1" id="KW-0732">Signal</keyword>
<dbReference type="EMBL" id="GG662545">
    <property type="protein sequence ID" value="EAS02235.1"/>
    <property type="molecule type" value="Genomic_DNA"/>
</dbReference>
<accession>Q240N0</accession>
<dbReference type="RefSeq" id="XP_001022480.1">
    <property type="nucleotide sequence ID" value="XM_001022480.1"/>
</dbReference>
<proteinExistence type="predicted"/>
<dbReference type="SUPFAM" id="SSF50630">
    <property type="entry name" value="Acid proteases"/>
    <property type="match status" value="1"/>
</dbReference>
<keyword evidence="2" id="KW-0472">Membrane</keyword>
<feature type="chain" id="PRO_5004202170" evidence="1">
    <location>
        <begin position="22"/>
        <end position="187"/>
    </location>
</feature>
<evidence type="ECO:0000256" key="1">
    <source>
        <dbReference type="SAM" id="SignalP"/>
    </source>
</evidence>
<organism evidence="2 3">
    <name type="scientific">Tetrahymena thermophila (strain SB210)</name>
    <dbReference type="NCBI Taxonomy" id="312017"/>
    <lineage>
        <taxon>Eukaryota</taxon>
        <taxon>Sar</taxon>
        <taxon>Alveolata</taxon>
        <taxon>Ciliophora</taxon>
        <taxon>Intramacronucleata</taxon>
        <taxon>Oligohymenophorea</taxon>
        <taxon>Hymenostomatida</taxon>
        <taxon>Tetrahymenina</taxon>
        <taxon>Tetrahymenidae</taxon>
        <taxon>Tetrahymena</taxon>
    </lineage>
</organism>
<evidence type="ECO:0000313" key="3">
    <source>
        <dbReference type="Proteomes" id="UP000009168"/>
    </source>
</evidence>
<evidence type="ECO:0000313" key="2">
    <source>
        <dbReference type="EMBL" id="EAS02235.1"/>
    </source>
</evidence>
<keyword evidence="2" id="KW-0812">Transmembrane</keyword>
<dbReference type="InterPro" id="IPR021109">
    <property type="entry name" value="Peptidase_aspartic_dom_sf"/>
</dbReference>
<dbReference type="AlphaFoldDB" id="Q240N0"/>
<reference evidence="3" key="1">
    <citation type="journal article" date="2006" name="PLoS Biol.">
        <title>Macronuclear genome sequence of the ciliate Tetrahymena thermophila, a model eukaryote.</title>
        <authorList>
            <person name="Eisen J.A."/>
            <person name="Coyne R.S."/>
            <person name="Wu M."/>
            <person name="Wu D."/>
            <person name="Thiagarajan M."/>
            <person name="Wortman J.R."/>
            <person name="Badger J.H."/>
            <person name="Ren Q."/>
            <person name="Amedeo P."/>
            <person name="Jones K.M."/>
            <person name="Tallon L.J."/>
            <person name="Delcher A.L."/>
            <person name="Salzberg S.L."/>
            <person name="Silva J.C."/>
            <person name="Haas B.J."/>
            <person name="Majoros W.H."/>
            <person name="Farzad M."/>
            <person name="Carlton J.M."/>
            <person name="Smith R.K. Jr."/>
            <person name="Garg J."/>
            <person name="Pearlman R.E."/>
            <person name="Karrer K.M."/>
            <person name="Sun L."/>
            <person name="Manning G."/>
            <person name="Elde N.C."/>
            <person name="Turkewitz A.P."/>
            <person name="Asai D.J."/>
            <person name="Wilkes D.E."/>
            <person name="Wang Y."/>
            <person name="Cai H."/>
            <person name="Collins K."/>
            <person name="Stewart B.A."/>
            <person name="Lee S.R."/>
            <person name="Wilamowska K."/>
            <person name="Weinberg Z."/>
            <person name="Ruzzo W.L."/>
            <person name="Wloga D."/>
            <person name="Gaertig J."/>
            <person name="Frankel J."/>
            <person name="Tsao C.-C."/>
            <person name="Gorovsky M.A."/>
            <person name="Keeling P.J."/>
            <person name="Waller R.F."/>
            <person name="Patron N.J."/>
            <person name="Cherry J.M."/>
            <person name="Stover N.A."/>
            <person name="Krieger C.J."/>
            <person name="del Toro C."/>
            <person name="Ryder H.F."/>
            <person name="Williamson S.C."/>
            <person name="Barbeau R.A."/>
            <person name="Hamilton E.P."/>
            <person name="Orias E."/>
        </authorList>
    </citation>
    <scope>NUCLEOTIDE SEQUENCE [LARGE SCALE GENOMIC DNA]</scope>
    <source>
        <strain evidence="3">SB210</strain>
    </source>
</reference>
<keyword evidence="3" id="KW-1185">Reference proteome</keyword>
<dbReference type="KEGG" id="tet:TTHERM_01117280"/>
<dbReference type="InParanoid" id="Q240N0"/>
<feature type="signal peptide" evidence="1">
    <location>
        <begin position="1"/>
        <end position="21"/>
    </location>
</feature>
<protein>
    <submittedName>
        <fullName evidence="2">Transmembrane protein, putative</fullName>
    </submittedName>
</protein>
<dbReference type="GeneID" id="7828017"/>
<gene>
    <name evidence="2" type="ORF">TTHERM_01117280</name>
</gene>
<sequence length="187" mass="21282">MRVELKSLIVVALIATSVVLFSQYQPSSLKVSKRVALSHEEGTSNLIVQKALYHKDMVLFEGKFVSLNSTDPNIQVSLFNYMELVNYFAYSGIDYVLKPKQNYLLKVYDISKLKNIEIQFLAADQSIYTAVITPEQYTLPADEYGEYTVLIIPQQTFGNTFPIGTAVFSGYKLEYDPETKTTYIQKK</sequence>
<dbReference type="Proteomes" id="UP000009168">
    <property type="component" value="Unassembled WGS sequence"/>
</dbReference>
<name>Q240N0_TETTS</name>